<evidence type="ECO:0000313" key="2">
    <source>
        <dbReference type="Proteomes" id="UP000288805"/>
    </source>
</evidence>
<gene>
    <name evidence="1" type="primary">VvCHDp000001_1182</name>
    <name evidence="1" type="ORF">CK203_002727</name>
</gene>
<comment type="caution">
    <text evidence="1">The sequence shown here is derived from an EMBL/GenBank/DDBJ whole genome shotgun (WGS) entry which is preliminary data.</text>
</comment>
<organism evidence="1 2">
    <name type="scientific">Vitis vinifera</name>
    <name type="common">Grape</name>
    <dbReference type="NCBI Taxonomy" id="29760"/>
    <lineage>
        <taxon>Eukaryota</taxon>
        <taxon>Viridiplantae</taxon>
        <taxon>Streptophyta</taxon>
        <taxon>Embryophyta</taxon>
        <taxon>Tracheophyta</taxon>
        <taxon>Spermatophyta</taxon>
        <taxon>Magnoliopsida</taxon>
        <taxon>eudicotyledons</taxon>
        <taxon>Gunneridae</taxon>
        <taxon>Pentapetalae</taxon>
        <taxon>rosids</taxon>
        <taxon>Vitales</taxon>
        <taxon>Vitaceae</taxon>
        <taxon>Viteae</taxon>
        <taxon>Vitis</taxon>
    </lineage>
</organism>
<dbReference type="AlphaFoldDB" id="A0A438KIH1"/>
<accession>A0A438KIH1</accession>
<name>A0A438KIH1_VITVI</name>
<dbReference type="Proteomes" id="UP000288805">
    <property type="component" value="Unassembled WGS sequence"/>
</dbReference>
<evidence type="ECO:0000313" key="1">
    <source>
        <dbReference type="EMBL" id="RVX21005.1"/>
    </source>
</evidence>
<reference evidence="1 2" key="1">
    <citation type="journal article" date="2018" name="PLoS Genet.">
        <title>Population sequencing reveals clonal diversity and ancestral inbreeding in the grapevine cultivar Chardonnay.</title>
        <authorList>
            <person name="Roach M.J."/>
            <person name="Johnson D.L."/>
            <person name="Bohlmann J."/>
            <person name="van Vuuren H.J."/>
            <person name="Jones S.J."/>
            <person name="Pretorius I.S."/>
            <person name="Schmidt S.A."/>
            <person name="Borneman A.R."/>
        </authorList>
    </citation>
    <scope>NUCLEOTIDE SEQUENCE [LARGE SCALE GENOMIC DNA]</scope>
    <source>
        <strain evidence="2">cv. Chardonnay</strain>
        <tissue evidence="1">Leaf</tissue>
    </source>
</reference>
<protein>
    <submittedName>
        <fullName evidence="1">Putative ribonuclease H protein</fullName>
    </submittedName>
</protein>
<dbReference type="EMBL" id="QGNW01000006">
    <property type="protein sequence ID" value="RVX21005.1"/>
    <property type="molecule type" value="Genomic_DNA"/>
</dbReference>
<dbReference type="PANTHER" id="PTHR33116:SF78">
    <property type="entry name" value="OS12G0587133 PROTEIN"/>
    <property type="match status" value="1"/>
</dbReference>
<sequence length="116" mass="13353">MEALSCLPRRTREDSYLFGFKVKDKDGYEMGDLPSTYLDLPLGVPSNSLTIWDGIQRDFLWGEGNFERKSHLVKWPTVCSNKIKGGLGVRRLALLNKALISKWIWRFAMERGLFEA</sequence>
<proteinExistence type="predicted"/>
<dbReference type="PANTHER" id="PTHR33116">
    <property type="entry name" value="REVERSE TRANSCRIPTASE ZINC-BINDING DOMAIN-CONTAINING PROTEIN-RELATED-RELATED"/>
    <property type="match status" value="1"/>
</dbReference>